<dbReference type="PANTHER" id="PTHR36492">
    <property type="match status" value="1"/>
</dbReference>
<evidence type="ECO:0000259" key="3">
    <source>
        <dbReference type="Pfam" id="PF00149"/>
    </source>
</evidence>
<dbReference type="InterPro" id="IPR004843">
    <property type="entry name" value="Calcineurin-like_PHP"/>
</dbReference>
<proteinExistence type="predicted"/>
<evidence type="ECO:0000256" key="1">
    <source>
        <dbReference type="PROSITE-ProRule" id="PRU00339"/>
    </source>
</evidence>
<dbReference type="Proteomes" id="UP000654075">
    <property type="component" value="Unassembled WGS sequence"/>
</dbReference>
<sequence length="815" mass="88978">MACWKVVGGADKGGILVRQGQALASPATDERLATDSVVEELQLAGDRLNYQLVKGTGPQTGWVSIRISGKDLLVKTDLPSAPKDVEVAAILSTEHAAMSSPAPLKPSQSAELEASSGEGVVESVDDPASGNGISSAAPCAALESQDSRPGCEAQVTELGNVEFADEEDDAAEAPSAPEPETPPAEVPLPAAEQSAEIRVGSQVEIRGLKSKPELNGRRAVVALYDEAAGRFEVKLEGPMADDRVRCKPENLLLVIARQSTKKLEGDANFKEGRLDQAVACYTQALQEDAKGDVELAATIHSNLAATYAKKQDHVKALEEANQAIKIRPRWAKGHSRRGLSLLSLGREAEAQASYIQAVKGDPVTESYLAGLGQATEKMVKTMGLADRQAEAEKRKSQGNDALKAGDLSLAIALYTVAIAAIRPACDTASNLKQSAAVYSSNRSAAFAKLKHWQFSYGDAQEAIRLNPSWYKAHLRSACAVLGQGHAEHAYRTYLQAADLPNGYQEAMKECHHALWAIPRLESPLAQKRLNRFDEGKNRPKGSCRIFAISDVHIDHGSVVLGWAENISDTEFKNDILIVAGDLGDTFNAIKRGLMIFKKKFRRVFYVPGNHDMWIRPNTDDSTKRKFKDSIDKLLAMLEMCDKIGAEMMPAEVMQDVYLVPMLSWWSCTFCEGDPVPDGVRYDSFCKWPMGEEGAHKYFLQWNDHFVRRIKQNQAERGRTGDVITFSHFLPTSDLPCGGAPVKASGCLQLEEQIQAVGAPLHIFGHTHMNFSYATRGVTYQQHSLMGPEYGLASRQTFLKVHDGDLKVNARNHNVY</sequence>
<keyword evidence="1" id="KW-0802">TPR repeat</keyword>
<feature type="compositionally biased region" description="Pro residues" evidence="2">
    <location>
        <begin position="176"/>
        <end position="186"/>
    </location>
</feature>
<dbReference type="OrthoDB" id="550558at2759"/>
<dbReference type="AlphaFoldDB" id="A0A813D7N4"/>
<dbReference type="Pfam" id="PF00149">
    <property type="entry name" value="Metallophos"/>
    <property type="match status" value="1"/>
</dbReference>
<evidence type="ECO:0000256" key="2">
    <source>
        <dbReference type="SAM" id="MobiDB-lite"/>
    </source>
</evidence>
<dbReference type="Pfam" id="PF13181">
    <property type="entry name" value="TPR_8"/>
    <property type="match status" value="1"/>
</dbReference>
<dbReference type="EMBL" id="CAJNNV010000400">
    <property type="protein sequence ID" value="CAE8582485.1"/>
    <property type="molecule type" value="Genomic_DNA"/>
</dbReference>
<feature type="region of interest" description="Disordered" evidence="2">
    <location>
        <begin position="166"/>
        <end position="195"/>
    </location>
</feature>
<comment type="caution">
    <text evidence="4">The sequence shown here is derived from an EMBL/GenBank/DDBJ whole genome shotgun (WGS) entry which is preliminary data.</text>
</comment>
<evidence type="ECO:0000313" key="5">
    <source>
        <dbReference type="Proteomes" id="UP000654075"/>
    </source>
</evidence>
<organism evidence="4 5">
    <name type="scientific">Polarella glacialis</name>
    <name type="common">Dinoflagellate</name>
    <dbReference type="NCBI Taxonomy" id="89957"/>
    <lineage>
        <taxon>Eukaryota</taxon>
        <taxon>Sar</taxon>
        <taxon>Alveolata</taxon>
        <taxon>Dinophyceae</taxon>
        <taxon>Suessiales</taxon>
        <taxon>Suessiaceae</taxon>
        <taxon>Polarella</taxon>
    </lineage>
</organism>
<dbReference type="SMART" id="SM00028">
    <property type="entry name" value="TPR"/>
    <property type="match status" value="4"/>
</dbReference>
<dbReference type="PROSITE" id="PS50005">
    <property type="entry name" value="TPR"/>
    <property type="match status" value="1"/>
</dbReference>
<name>A0A813D7N4_POLGL</name>
<dbReference type="PANTHER" id="PTHR36492:SF2">
    <property type="entry name" value="[ACYL-CARRIER-PROTEIN] PHOSPHODIESTERASE PPTH"/>
    <property type="match status" value="1"/>
</dbReference>
<accession>A0A813D7N4</accession>
<dbReference type="SUPFAM" id="SSF48452">
    <property type="entry name" value="TPR-like"/>
    <property type="match status" value="2"/>
</dbReference>
<feature type="repeat" description="TPR" evidence="1">
    <location>
        <begin position="297"/>
        <end position="330"/>
    </location>
</feature>
<dbReference type="InterPro" id="IPR019734">
    <property type="entry name" value="TPR_rpt"/>
</dbReference>
<reference evidence="4" key="1">
    <citation type="submission" date="2021-02" db="EMBL/GenBank/DDBJ databases">
        <authorList>
            <person name="Dougan E. K."/>
            <person name="Rhodes N."/>
            <person name="Thang M."/>
            <person name="Chan C."/>
        </authorList>
    </citation>
    <scope>NUCLEOTIDE SEQUENCE</scope>
</reference>
<feature type="region of interest" description="Disordered" evidence="2">
    <location>
        <begin position="97"/>
        <end position="136"/>
    </location>
</feature>
<dbReference type="Gene3D" id="3.60.21.10">
    <property type="match status" value="1"/>
</dbReference>
<dbReference type="InterPro" id="IPR029052">
    <property type="entry name" value="Metallo-depent_PP-like"/>
</dbReference>
<dbReference type="Gene3D" id="1.25.40.10">
    <property type="entry name" value="Tetratricopeptide repeat domain"/>
    <property type="match status" value="2"/>
</dbReference>
<dbReference type="InterPro" id="IPR011990">
    <property type="entry name" value="TPR-like_helical_dom_sf"/>
</dbReference>
<dbReference type="GO" id="GO:0016787">
    <property type="term" value="F:hydrolase activity"/>
    <property type="evidence" value="ECO:0007669"/>
    <property type="project" value="InterPro"/>
</dbReference>
<feature type="domain" description="Calcineurin-like phosphoesterase" evidence="3">
    <location>
        <begin position="544"/>
        <end position="768"/>
    </location>
</feature>
<gene>
    <name evidence="4" type="ORF">PGLA1383_LOCUS1484</name>
</gene>
<dbReference type="SUPFAM" id="SSF56300">
    <property type="entry name" value="Metallo-dependent phosphatases"/>
    <property type="match status" value="1"/>
</dbReference>
<dbReference type="InterPro" id="IPR052963">
    <property type="entry name" value="Pantetheine_PDE"/>
</dbReference>
<protein>
    <recommendedName>
        <fullName evidence="3">Calcineurin-like phosphoesterase domain-containing protein</fullName>
    </recommendedName>
</protein>
<evidence type="ECO:0000313" key="4">
    <source>
        <dbReference type="EMBL" id="CAE8582485.1"/>
    </source>
</evidence>
<keyword evidence="5" id="KW-1185">Reference proteome</keyword>